<comment type="caution">
    <text evidence="3">The sequence shown here is derived from an EMBL/GenBank/DDBJ whole genome shotgun (WGS) entry which is preliminary data.</text>
</comment>
<reference evidence="3" key="2">
    <citation type="journal article" date="2022" name="Microbiol. Resour. Announc.">
        <title>Metagenome Sequencing to Explore Phylogenomics of Terrestrial Cyanobacteria.</title>
        <authorList>
            <person name="Ward R.D."/>
            <person name="Stajich J.E."/>
            <person name="Johansen J.R."/>
            <person name="Huntemann M."/>
            <person name="Clum A."/>
            <person name="Foster B."/>
            <person name="Foster B."/>
            <person name="Roux S."/>
            <person name="Palaniappan K."/>
            <person name="Varghese N."/>
            <person name="Mukherjee S."/>
            <person name="Reddy T.B.K."/>
            <person name="Daum C."/>
            <person name="Copeland A."/>
            <person name="Chen I.A."/>
            <person name="Ivanova N.N."/>
            <person name="Kyrpides N.C."/>
            <person name="Shapiro N."/>
            <person name="Eloe-Fadrosh E.A."/>
            <person name="Pietrasiak N."/>
        </authorList>
    </citation>
    <scope>NUCLEOTIDE SEQUENCE</scope>
    <source>
        <strain evidence="3">CPER-KK1</strain>
    </source>
</reference>
<name>A0A951PSA9_9CYAN</name>
<dbReference type="PANTHER" id="PTHR42776:SF28">
    <property type="entry name" value="GLUTAMYL ENDOPEPTIDASE, CHLOROPLASTIC-RELATED"/>
    <property type="match status" value="1"/>
</dbReference>
<evidence type="ECO:0000256" key="1">
    <source>
        <dbReference type="ARBA" id="ARBA00022801"/>
    </source>
</evidence>
<proteinExistence type="predicted"/>
<dbReference type="SUPFAM" id="SSF82171">
    <property type="entry name" value="DPP6 N-terminal domain-like"/>
    <property type="match status" value="1"/>
</dbReference>
<sequence>MTTPLSSDTQLGWQSPPAPINQILDAPFPPALMLSPDNQWLVELERSPLPPIAELAEPEIALAGFRINPNTNAPARHSTYRRLTIKPINSSATRSLDLPLDSRIGFLRWSLDGQQLAFTLTQESGLELWAVDLPSGTPRRLTDPILNATYGSPYKWLPGDEGLLCKVIPADRGLPPVASPVPTGPLVQENLGRKAPAITYTNLLQNAQDEALFEYYLTSVLEHVSLDGKRTPLLTPALIDDATPSPDGKFILLTTLHRPFSYQVPASRFPEKVEVRDRTGKLIYQVADLPLADDIPIKFGSVRQGRRRVHWRADVGATLYWVEALDGGDAGRKVDKRDALFELESPFTSQPTELWQSEYRFQHITWGRDDVALVWEWWYDNRQQRLWHLNLKAPNSDPKLLVERNYQDQYSDPGSPLTTPGDYGKEVLRFTPDGSSIYFRGRGASASGVYPFLDQMELATGESKRLWQAKAPYFEQIVDVLDDQAEQFITQRQSQQEPPNFFLYKHKSSSIVQLTDYQDPAPQLADVHKELLQYKRADGVQLSATLYLPPGYDPNRDGALPMVFWVYPQEFKDTTTASQITTAENTFSRPYGASVLFLLLQGYAVLDNPTLPIIGEGDAEPNDSYVEQLLMGAKAAVDCVVSRGVADPNRLVIGGDSYGAFTTANLLAHSDLFRAGIARSGAYNRTLTPFGFQGEQRTFWEAPETYIHLSPLTHAAKISKPLLLIHGAVDSNPGTYPLQSERLYEAIKGLGGTVRWVELPLEDHGYRGRESVGHVLWEMIQWCEQYVKPVPS</sequence>
<dbReference type="AlphaFoldDB" id="A0A951PSA9"/>
<reference evidence="3" key="1">
    <citation type="submission" date="2021-05" db="EMBL/GenBank/DDBJ databases">
        <authorList>
            <person name="Pietrasiak N."/>
            <person name="Ward R."/>
            <person name="Stajich J.E."/>
            <person name="Kurbessoian T."/>
        </authorList>
    </citation>
    <scope>NUCLEOTIDE SEQUENCE</scope>
    <source>
        <strain evidence="3">CPER-KK1</strain>
    </source>
</reference>
<evidence type="ECO:0000313" key="4">
    <source>
        <dbReference type="Proteomes" id="UP000753908"/>
    </source>
</evidence>
<evidence type="ECO:0000259" key="2">
    <source>
        <dbReference type="Pfam" id="PF00326"/>
    </source>
</evidence>
<protein>
    <submittedName>
        <fullName evidence="3">Prolyl oligopeptidase family serine peptidase</fullName>
    </submittedName>
</protein>
<dbReference type="PANTHER" id="PTHR42776">
    <property type="entry name" value="SERINE PEPTIDASE S9 FAMILY MEMBER"/>
    <property type="match status" value="1"/>
</dbReference>
<dbReference type="Gene3D" id="2.120.10.30">
    <property type="entry name" value="TolB, C-terminal domain"/>
    <property type="match status" value="1"/>
</dbReference>
<dbReference type="InterPro" id="IPR029058">
    <property type="entry name" value="AB_hydrolase_fold"/>
</dbReference>
<dbReference type="GO" id="GO:0006508">
    <property type="term" value="P:proteolysis"/>
    <property type="evidence" value="ECO:0007669"/>
    <property type="project" value="InterPro"/>
</dbReference>
<evidence type="ECO:0000313" key="3">
    <source>
        <dbReference type="EMBL" id="MBW4548306.1"/>
    </source>
</evidence>
<dbReference type="InterPro" id="IPR011042">
    <property type="entry name" value="6-blade_b-propeller_TolB-like"/>
</dbReference>
<feature type="domain" description="Peptidase S9 prolyl oligopeptidase catalytic" evidence="2">
    <location>
        <begin position="635"/>
        <end position="788"/>
    </location>
</feature>
<dbReference type="Proteomes" id="UP000753908">
    <property type="component" value="Unassembled WGS sequence"/>
</dbReference>
<dbReference type="EMBL" id="JAHHIF010000058">
    <property type="protein sequence ID" value="MBW4548306.1"/>
    <property type="molecule type" value="Genomic_DNA"/>
</dbReference>
<dbReference type="GO" id="GO:0004252">
    <property type="term" value="F:serine-type endopeptidase activity"/>
    <property type="evidence" value="ECO:0007669"/>
    <property type="project" value="TreeGrafter"/>
</dbReference>
<dbReference type="SUPFAM" id="SSF53474">
    <property type="entry name" value="alpha/beta-Hydrolases"/>
    <property type="match status" value="1"/>
</dbReference>
<accession>A0A951PSA9</accession>
<dbReference type="Pfam" id="PF00326">
    <property type="entry name" value="Peptidase_S9"/>
    <property type="match status" value="1"/>
</dbReference>
<dbReference type="InterPro" id="IPR001375">
    <property type="entry name" value="Peptidase_S9_cat"/>
</dbReference>
<keyword evidence="1" id="KW-0378">Hydrolase</keyword>
<organism evidence="3 4">
    <name type="scientific">Symplocastrum torsivum CPER-KK1</name>
    <dbReference type="NCBI Taxonomy" id="450513"/>
    <lineage>
        <taxon>Bacteria</taxon>
        <taxon>Bacillati</taxon>
        <taxon>Cyanobacteriota</taxon>
        <taxon>Cyanophyceae</taxon>
        <taxon>Oscillatoriophycideae</taxon>
        <taxon>Oscillatoriales</taxon>
        <taxon>Microcoleaceae</taxon>
        <taxon>Symplocastrum</taxon>
    </lineage>
</organism>
<gene>
    <name evidence="3" type="ORF">KME25_28280</name>
</gene>
<dbReference type="Gene3D" id="3.40.50.1820">
    <property type="entry name" value="alpha/beta hydrolase"/>
    <property type="match status" value="1"/>
</dbReference>